<dbReference type="Gene3D" id="1.10.150.240">
    <property type="entry name" value="Putative phosphatase, domain 2"/>
    <property type="match status" value="1"/>
</dbReference>
<dbReference type="InterPro" id="IPR023198">
    <property type="entry name" value="PGP-like_dom2"/>
</dbReference>
<organism evidence="1 2">
    <name type="scientific">Pannonibacter tanglangensis</name>
    <dbReference type="NCBI Taxonomy" id="2750084"/>
    <lineage>
        <taxon>Bacteria</taxon>
        <taxon>Pseudomonadati</taxon>
        <taxon>Pseudomonadota</taxon>
        <taxon>Alphaproteobacteria</taxon>
        <taxon>Hyphomicrobiales</taxon>
        <taxon>Stappiaceae</taxon>
        <taxon>Pannonibacter</taxon>
    </lineage>
</organism>
<dbReference type="Pfam" id="PF00702">
    <property type="entry name" value="Hydrolase"/>
    <property type="match status" value="1"/>
</dbReference>
<dbReference type="Gene3D" id="3.40.50.1000">
    <property type="entry name" value="HAD superfamily/HAD-like"/>
    <property type="match status" value="1"/>
</dbReference>
<dbReference type="PANTHER" id="PTHR43611:SF3">
    <property type="entry name" value="FLAVIN MONONUCLEOTIDE HYDROLASE 1, CHLOROPLATIC"/>
    <property type="match status" value="1"/>
</dbReference>
<keyword evidence="1" id="KW-0378">Hydrolase</keyword>
<reference evidence="2" key="1">
    <citation type="submission" date="2020-01" db="EMBL/GenBank/DDBJ databases">
        <authorList>
            <person name="Fang Y."/>
            <person name="Sun R."/>
            <person name="Nie L."/>
            <person name="He J."/>
            <person name="Hao L."/>
            <person name="Wang L."/>
            <person name="Su S."/>
            <person name="Lv E."/>
            <person name="Zhang Z."/>
            <person name="Xie R."/>
            <person name="Liu H."/>
        </authorList>
    </citation>
    <scope>NUCLEOTIDE SEQUENCE [LARGE SCALE GENOMIC DNA]</scope>
    <source>
        <strain evidence="2">XCT-53</strain>
    </source>
</reference>
<dbReference type="InterPro" id="IPR036412">
    <property type="entry name" value="HAD-like_sf"/>
</dbReference>
<dbReference type="InterPro" id="IPR006439">
    <property type="entry name" value="HAD-SF_hydro_IA"/>
</dbReference>
<protein>
    <submittedName>
        <fullName evidence="1">HAD-IA family hydrolase</fullName>
    </submittedName>
</protein>
<evidence type="ECO:0000313" key="1">
    <source>
        <dbReference type="EMBL" id="NBN78973.1"/>
    </source>
</evidence>
<dbReference type="SFLD" id="SFLDS00003">
    <property type="entry name" value="Haloacid_Dehalogenase"/>
    <property type="match status" value="1"/>
</dbReference>
<dbReference type="SUPFAM" id="SSF56784">
    <property type="entry name" value="HAD-like"/>
    <property type="match status" value="1"/>
</dbReference>
<gene>
    <name evidence="1" type="ORF">GWI72_11910</name>
</gene>
<dbReference type="SFLD" id="SFLDG01129">
    <property type="entry name" value="C1.5:_HAD__Beta-PGM__Phosphata"/>
    <property type="match status" value="1"/>
</dbReference>
<sequence>MPLIRDARAVSFVLFDMDDVLYDFDHEVRIAALERLTGRGRDTFEHAIWHSGWETAAEAGDPATPEAYLAGFAERLGHPIDAGTWTAIRAAMMRPRPAALALASAAAEQADAALLTNNGMLLKAALPVCAPEAVEIFGEKSHVSAEFGARKPDPDVFLRICARYGHDPRRTFFIDDRPENIEGAEAAGLIAHLYETPDGLRRALRALDFEV</sequence>
<dbReference type="AlphaFoldDB" id="A0A7X5F3D3"/>
<dbReference type="NCBIfam" id="TIGR01509">
    <property type="entry name" value="HAD-SF-IA-v3"/>
    <property type="match status" value="1"/>
</dbReference>
<proteinExistence type="predicted"/>
<comment type="caution">
    <text evidence="1">The sequence shown here is derived from an EMBL/GenBank/DDBJ whole genome shotgun (WGS) entry which is preliminary data.</text>
</comment>
<dbReference type="Proteomes" id="UP000586722">
    <property type="component" value="Unassembled WGS sequence"/>
</dbReference>
<dbReference type="GO" id="GO:0016787">
    <property type="term" value="F:hydrolase activity"/>
    <property type="evidence" value="ECO:0007669"/>
    <property type="project" value="UniProtKB-KW"/>
</dbReference>
<dbReference type="InterPro" id="IPR023214">
    <property type="entry name" value="HAD_sf"/>
</dbReference>
<dbReference type="PANTHER" id="PTHR43611">
    <property type="entry name" value="ALPHA-D-GLUCOSE 1-PHOSPHATE PHOSPHATASE"/>
    <property type="match status" value="1"/>
</dbReference>
<accession>A0A7X5F3D3</accession>
<evidence type="ECO:0000313" key="2">
    <source>
        <dbReference type="Proteomes" id="UP000586722"/>
    </source>
</evidence>
<name>A0A7X5F3D3_9HYPH</name>
<keyword evidence="2" id="KW-1185">Reference proteome</keyword>
<dbReference type="EMBL" id="JAABLQ010000001">
    <property type="protein sequence ID" value="NBN78973.1"/>
    <property type="molecule type" value="Genomic_DNA"/>
</dbReference>